<dbReference type="STRING" id="1046627.BZARG_1987"/>
<evidence type="ECO:0000256" key="8">
    <source>
        <dbReference type="ARBA" id="ARBA00022840"/>
    </source>
</evidence>
<feature type="domain" description="Deoxynucleoside kinase" evidence="14">
    <location>
        <begin position="182"/>
        <end position="373"/>
    </location>
</feature>
<keyword evidence="16" id="KW-1185">Reference proteome</keyword>
<sequence length="375" mass="43711">MTQLNSIYISLGSNQGDRLKHLQDAVNAIYKRIGKIQMIAKVYNTPALGFDGGDFLNTCIIVNTDYPAETVLEYLQRIEIEMGRVRSQKTEYESRIIDLDILLYNEAVINTESLTIPHPEMENRLFVLKPLSEIALKVKHPVLGKTVSELLTICNDVSEVEPINIWLKNPSKQYNLSNYSYIAIEGNIGAGKTSLATMISSDFNAKLILERFADNAFLPKFYEDAKRYAFTLEMSFLADRYQQISDDLSQLDLFKDFIVSDYDIYKSLIFSKITLPEDEFSLYRRLFYMMYKDIAKPELYVYLYQNTKRLQENIKLRGREYEQNIDDDYLEKINAGYLNFLKNQDELKVKIIDISNRDFVNSREDYLWVLNEISN</sequence>
<dbReference type="OrthoDB" id="9776634at2"/>
<evidence type="ECO:0000313" key="16">
    <source>
        <dbReference type="Proteomes" id="UP000003730"/>
    </source>
</evidence>
<dbReference type="SUPFAM" id="SSF52540">
    <property type="entry name" value="P-loop containing nucleoside triphosphate hydrolases"/>
    <property type="match status" value="1"/>
</dbReference>
<dbReference type="PATRIC" id="fig|1046627.3.peg.2409"/>
<keyword evidence="6" id="KW-0547">Nucleotide-binding</keyword>
<dbReference type="AlphaFoldDB" id="G2EFX6"/>
<keyword evidence="5 15" id="KW-0808">Transferase</keyword>
<evidence type="ECO:0000256" key="6">
    <source>
        <dbReference type="ARBA" id="ARBA00022741"/>
    </source>
</evidence>
<keyword evidence="8" id="KW-0067">ATP-binding</keyword>
<dbReference type="InterPro" id="IPR027417">
    <property type="entry name" value="P-loop_NTPase"/>
</dbReference>
<dbReference type="InterPro" id="IPR035907">
    <property type="entry name" value="Hppk_sf"/>
</dbReference>
<evidence type="ECO:0000313" key="15">
    <source>
        <dbReference type="EMBL" id="EGV42681.1"/>
    </source>
</evidence>
<comment type="function">
    <text evidence="10">Catalyzes the transfer of pyrophosphate from adenosine triphosphate (ATP) to 6-hydroxymethyl-7,8-dihydropterin, an enzymatic step in folate biosynthesis pathway.</text>
</comment>
<dbReference type="InterPro" id="IPR000550">
    <property type="entry name" value="Hppk"/>
</dbReference>
<protein>
    <recommendedName>
        <fullName evidence="4">2-amino-4-hydroxy-6-hydroxymethyldihydropteridine pyrophosphokinase</fullName>
        <ecNumber evidence="3">2.7.6.3</ecNumber>
    </recommendedName>
    <alternativeName>
        <fullName evidence="11">6-hydroxymethyl-7,8-dihydropterin pyrophosphokinase</fullName>
    </alternativeName>
    <alternativeName>
        <fullName evidence="12">7,8-dihydro-6-hydroxymethylpterin-pyrophosphokinase</fullName>
    </alternativeName>
</protein>
<accession>G2EFX6</accession>
<dbReference type="Pfam" id="PF01288">
    <property type="entry name" value="HPPK"/>
    <property type="match status" value="1"/>
</dbReference>
<dbReference type="Pfam" id="PF01712">
    <property type="entry name" value="dNK"/>
    <property type="match status" value="1"/>
</dbReference>
<evidence type="ECO:0000256" key="3">
    <source>
        <dbReference type="ARBA" id="ARBA00013253"/>
    </source>
</evidence>
<evidence type="ECO:0000256" key="2">
    <source>
        <dbReference type="ARBA" id="ARBA00005810"/>
    </source>
</evidence>
<evidence type="ECO:0000256" key="10">
    <source>
        <dbReference type="ARBA" id="ARBA00029409"/>
    </source>
</evidence>
<evidence type="ECO:0000256" key="11">
    <source>
        <dbReference type="ARBA" id="ARBA00029766"/>
    </source>
</evidence>
<comment type="pathway">
    <text evidence="1">Cofactor biosynthesis; tetrahydrofolate biosynthesis; 2-amino-4-hydroxy-6-hydroxymethyl-7,8-dihydropteridine diphosphate from 7,8-dihydroneopterin triphosphate: step 4/4.</text>
</comment>
<dbReference type="PANTHER" id="PTHR43071">
    <property type="entry name" value="2-AMINO-4-HYDROXY-6-HYDROXYMETHYLDIHYDROPTERIDINE PYROPHOSPHOKINASE"/>
    <property type="match status" value="1"/>
</dbReference>
<reference evidence="15 16" key="1">
    <citation type="journal article" date="2008" name="Int. J. Syst. Evol. Microbiol.">
        <title>Bizionia argentinensis sp. nov., isolated from surface marine water in Antarctica.</title>
        <authorList>
            <person name="Bercovich A."/>
            <person name="Vazquez S.C."/>
            <person name="Yankilevich P."/>
            <person name="Coria S.H."/>
            <person name="Foti M."/>
            <person name="Hernandez E."/>
            <person name="Vidal A."/>
            <person name="Ruberto L."/>
            <person name="Melo C."/>
            <person name="Marenssi S."/>
            <person name="Criscuolo M."/>
            <person name="Memoli M."/>
            <person name="Arguelles M."/>
            <person name="Mac Cormack W.P."/>
        </authorList>
    </citation>
    <scope>NUCLEOTIDE SEQUENCE [LARGE SCALE GENOMIC DNA]</scope>
    <source>
        <strain evidence="15 16">JUB59</strain>
    </source>
</reference>
<organism evidence="15 16">
    <name type="scientific">Bizionia argentinensis JUB59</name>
    <dbReference type="NCBI Taxonomy" id="1046627"/>
    <lineage>
        <taxon>Bacteria</taxon>
        <taxon>Pseudomonadati</taxon>
        <taxon>Bacteroidota</taxon>
        <taxon>Flavobacteriia</taxon>
        <taxon>Flavobacteriales</taxon>
        <taxon>Flavobacteriaceae</taxon>
        <taxon>Bizionia</taxon>
    </lineage>
</organism>
<dbReference type="SUPFAM" id="SSF55083">
    <property type="entry name" value="6-hydroxymethyl-7,8-dihydropterin pyrophosphokinase, HPPK"/>
    <property type="match status" value="1"/>
</dbReference>
<dbReference type="Gene3D" id="3.30.70.560">
    <property type="entry name" value="7,8-Dihydro-6-hydroxymethylpterin-pyrophosphokinase HPPK"/>
    <property type="match status" value="1"/>
</dbReference>
<dbReference type="GO" id="GO:0005524">
    <property type="term" value="F:ATP binding"/>
    <property type="evidence" value="ECO:0007669"/>
    <property type="project" value="UniProtKB-KW"/>
</dbReference>
<evidence type="ECO:0000256" key="9">
    <source>
        <dbReference type="ARBA" id="ARBA00022909"/>
    </source>
</evidence>
<dbReference type="eggNOG" id="COG1428">
    <property type="taxonomic scope" value="Bacteria"/>
</dbReference>
<dbReference type="eggNOG" id="COG0801">
    <property type="taxonomic scope" value="Bacteria"/>
</dbReference>
<comment type="similarity">
    <text evidence="2">Belongs to the HPPK family.</text>
</comment>
<evidence type="ECO:0000256" key="1">
    <source>
        <dbReference type="ARBA" id="ARBA00005051"/>
    </source>
</evidence>
<dbReference type="PANTHER" id="PTHR43071:SF1">
    <property type="entry name" value="2-AMINO-4-HYDROXY-6-HYDROXYMETHYLDIHYDROPTERIDINE PYROPHOSPHOKINASE"/>
    <property type="match status" value="1"/>
</dbReference>
<dbReference type="CDD" id="cd00483">
    <property type="entry name" value="HPPK"/>
    <property type="match status" value="1"/>
</dbReference>
<dbReference type="RefSeq" id="WP_008638673.1">
    <property type="nucleotide sequence ID" value="NZ_AFXZ01000047.1"/>
</dbReference>
<dbReference type="Gene3D" id="3.40.50.300">
    <property type="entry name" value="P-loop containing nucleotide triphosphate hydrolases"/>
    <property type="match status" value="1"/>
</dbReference>
<dbReference type="GO" id="GO:0016301">
    <property type="term" value="F:kinase activity"/>
    <property type="evidence" value="ECO:0007669"/>
    <property type="project" value="UniProtKB-KW"/>
</dbReference>
<dbReference type="GO" id="GO:0046656">
    <property type="term" value="P:folic acid biosynthetic process"/>
    <property type="evidence" value="ECO:0007669"/>
    <property type="project" value="UniProtKB-KW"/>
</dbReference>
<evidence type="ECO:0000256" key="7">
    <source>
        <dbReference type="ARBA" id="ARBA00022777"/>
    </source>
</evidence>
<evidence type="ECO:0000259" key="13">
    <source>
        <dbReference type="Pfam" id="PF01288"/>
    </source>
</evidence>
<evidence type="ECO:0000256" key="12">
    <source>
        <dbReference type="ARBA" id="ARBA00033413"/>
    </source>
</evidence>
<dbReference type="UniPathway" id="UPA00077">
    <property type="reaction ID" value="UER00155"/>
</dbReference>
<evidence type="ECO:0000256" key="4">
    <source>
        <dbReference type="ARBA" id="ARBA00016218"/>
    </source>
</evidence>
<dbReference type="EC" id="2.7.6.3" evidence="3"/>
<dbReference type="CDD" id="cd01673">
    <property type="entry name" value="dNK"/>
    <property type="match status" value="1"/>
</dbReference>
<evidence type="ECO:0000259" key="14">
    <source>
        <dbReference type="Pfam" id="PF01712"/>
    </source>
</evidence>
<dbReference type="NCBIfam" id="TIGR01498">
    <property type="entry name" value="folK"/>
    <property type="match status" value="1"/>
</dbReference>
<dbReference type="GO" id="GO:0046654">
    <property type="term" value="P:tetrahydrofolate biosynthetic process"/>
    <property type="evidence" value="ECO:0007669"/>
    <property type="project" value="UniProtKB-UniPathway"/>
</dbReference>
<dbReference type="Proteomes" id="UP000003730">
    <property type="component" value="Unassembled WGS sequence"/>
</dbReference>
<dbReference type="EMBL" id="AFXZ01000047">
    <property type="protein sequence ID" value="EGV42681.1"/>
    <property type="molecule type" value="Genomic_DNA"/>
</dbReference>
<proteinExistence type="inferred from homology"/>
<dbReference type="GO" id="GO:0003848">
    <property type="term" value="F:2-amino-4-hydroxy-6-hydroxymethyldihydropteridine diphosphokinase activity"/>
    <property type="evidence" value="ECO:0007669"/>
    <property type="project" value="UniProtKB-EC"/>
</dbReference>
<name>G2EFX6_9FLAO</name>
<keyword evidence="9" id="KW-0289">Folate biosynthesis</keyword>
<comment type="caution">
    <text evidence="15">The sequence shown here is derived from an EMBL/GenBank/DDBJ whole genome shotgun (WGS) entry which is preliminary data.</text>
</comment>
<evidence type="ECO:0000256" key="5">
    <source>
        <dbReference type="ARBA" id="ARBA00022679"/>
    </source>
</evidence>
<gene>
    <name evidence="15" type="primary">folK</name>
    <name evidence="15" type="ORF">BZARG_1987</name>
</gene>
<dbReference type="InterPro" id="IPR031314">
    <property type="entry name" value="DNK_dom"/>
</dbReference>
<keyword evidence="7 15" id="KW-0418">Kinase</keyword>
<feature type="domain" description="7,8-dihydro-6-hydroxymethylpterin-pyrophosphokinase" evidence="13">
    <location>
        <begin position="8"/>
        <end position="135"/>
    </location>
</feature>